<comment type="caution">
    <text evidence="3">The sequence shown here is derived from an EMBL/GenBank/DDBJ whole genome shotgun (WGS) entry which is preliminary data.</text>
</comment>
<evidence type="ECO:0000313" key="3">
    <source>
        <dbReference type="EMBL" id="OJG35958.1"/>
    </source>
</evidence>
<gene>
    <name evidence="3" type="ORF">RV00_GL002102</name>
</gene>
<dbReference type="InterPro" id="IPR003501">
    <property type="entry name" value="PTS_EIIB_2/3"/>
</dbReference>
<dbReference type="RefSeq" id="WP_071861921.1">
    <property type="nucleotide sequence ID" value="NZ_CAURXW010000003.1"/>
</dbReference>
<organism evidence="3 4">
    <name type="scientific">Enterococcus devriesei</name>
    <dbReference type="NCBI Taxonomy" id="319970"/>
    <lineage>
        <taxon>Bacteria</taxon>
        <taxon>Bacillati</taxon>
        <taxon>Bacillota</taxon>
        <taxon>Bacilli</taxon>
        <taxon>Lactobacillales</taxon>
        <taxon>Enterococcaceae</taxon>
        <taxon>Enterococcus</taxon>
    </lineage>
</organism>
<dbReference type="AlphaFoldDB" id="A0A1L8SVH9"/>
<dbReference type="OrthoDB" id="6505030at2"/>
<dbReference type="Pfam" id="PF02302">
    <property type="entry name" value="PTS_IIB"/>
    <property type="match status" value="1"/>
</dbReference>
<dbReference type="GO" id="GO:0008982">
    <property type="term" value="F:protein-N(PI)-phosphohistidine-sugar phosphotransferase activity"/>
    <property type="evidence" value="ECO:0007669"/>
    <property type="project" value="InterPro"/>
</dbReference>
<evidence type="ECO:0000313" key="4">
    <source>
        <dbReference type="Proteomes" id="UP000183700"/>
    </source>
</evidence>
<proteinExistence type="predicted"/>
<dbReference type="GO" id="GO:0009401">
    <property type="term" value="P:phosphoenolpyruvate-dependent sugar phosphotransferase system"/>
    <property type="evidence" value="ECO:0007669"/>
    <property type="project" value="InterPro"/>
</dbReference>
<protein>
    <recommendedName>
        <fullName evidence="2">PTS EIIB type-2 domain-containing protein</fullName>
    </recommendedName>
</protein>
<sequence>MKRILVACGNGIATSTVVATKVREYLMDKGIQVETTQTKLMEVPGKVQDYDLLITTGEFEGQTGDVPVVKGMPILIGMGMEQTMEDILNYVK</sequence>
<dbReference type="InterPro" id="IPR013011">
    <property type="entry name" value="PTS_EIIB_2"/>
</dbReference>
<keyword evidence="4" id="KW-1185">Reference proteome</keyword>
<dbReference type="CDD" id="cd05566">
    <property type="entry name" value="PTS_IIB_galactitol"/>
    <property type="match status" value="1"/>
</dbReference>
<dbReference type="PROSITE" id="PS51099">
    <property type="entry name" value="PTS_EIIB_TYPE_2"/>
    <property type="match status" value="1"/>
</dbReference>
<feature type="domain" description="PTS EIIB type-2" evidence="2">
    <location>
        <begin position="2"/>
        <end position="92"/>
    </location>
</feature>
<evidence type="ECO:0000256" key="1">
    <source>
        <dbReference type="ARBA" id="ARBA00022679"/>
    </source>
</evidence>
<dbReference type="Gene3D" id="3.40.50.2300">
    <property type="match status" value="1"/>
</dbReference>
<dbReference type="STRING" id="319970.RV00_GL002102"/>
<evidence type="ECO:0000259" key="2">
    <source>
        <dbReference type="PROSITE" id="PS51099"/>
    </source>
</evidence>
<accession>A0A1L8SVH9</accession>
<dbReference type="Proteomes" id="UP000183700">
    <property type="component" value="Unassembled WGS sequence"/>
</dbReference>
<reference evidence="3 4" key="1">
    <citation type="submission" date="2014-12" db="EMBL/GenBank/DDBJ databases">
        <title>Draft genome sequences of 29 type strains of Enterococci.</title>
        <authorList>
            <person name="Zhong Z."/>
            <person name="Sun Z."/>
            <person name="Liu W."/>
            <person name="Zhang W."/>
            <person name="Zhang H."/>
        </authorList>
    </citation>
    <scope>NUCLEOTIDE SEQUENCE [LARGE SCALE GENOMIC DNA]</scope>
    <source>
        <strain evidence="3 4">DSM 22802</strain>
    </source>
</reference>
<dbReference type="InterPro" id="IPR036095">
    <property type="entry name" value="PTS_EIIB-like_sf"/>
</dbReference>
<dbReference type="SUPFAM" id="SSF52794">
    <property type="entry name" value="PTS system IIB component-like"/>
    <property type="match status" value="1"/>
</dbReference>
<dbReference type="EMBL" id="JXKM01000004">
    <property type="protein sequence ID" value="OJG35958.1"/>
    <property type="molecule type" value="Genomic_DNA"/>
</dbReference>
<keyword evidence="1" id="KW-0808">Transferase</keyword>
<name>A0A1L8SVH9_9ENTE</name>